<sequence length="299" mass="34141">MQSADVRFHLDPDLLASTAEGRHNFLNRIKTVCEAAGLHVTLVPNDERTRRAAAVEDGYDLFHMDPPTHDRALTVRRVYHYPFWAIEPYAERWRWRVAEAGFPGGAPGARRFAEYWRDRLFGAAQAVRAGYVYVPLQGRIRDHRSFQFCAPIDMVRSVLRHDPARNVIATLHPSEDYDAADLKALERLAWDEPRLSVETGEMHRHLLACDYVVTENSSAAFNGFFFHKPCVLFARIDFHHIAANVLTLGEAGAFARVLDMQPDYDGYIHWFWQIMSINAGRPEADAKIAEALRRGGWPV</sequence>
<evidence type="ECO:0000313" key="1">
    <source>
        <dbReference type="EMBL" id="GGM08082.1"/>
    </source>
</evidence>
<reference evidence="1" key="1">
    <citation type="journal article" date="2014" name="Int. J. Syst. Evol. Microbiol.">
        <title>Complete genome sequence of Corynebacterium casei LMG S-19264T (=DSM 44701T), isolated from a smear-ripened cheese.</title>
        <authorList>
            <consortium name="US DOE Joint Genome Institute (JGI-PGF)"/>
            <person name="Walter F."/>
            <person name="Albersmeier A."/>
            <person name="Kalinowski J."/>
            <person name="Ruckert C."/>
        </authorList>
    </citation>
    <scope>NUCLEOTIDE SEQUENCE</scope>
    <source>
        <strain evidence="1">CGMCC 1.6293</strain>
    </source>
</reference>
<dbReference type="RefSeq" id="WP_028286965.1">
    <property type="nucleotide sequence ID" value="NZ_BMLF01000002.1"/>
</dbReference>
<dbReference type="AlphaFoldDB" id="A0A917WJA6"/>
<gene>
    <name evidence="1" type="ORF">GCM10011534_32580</name>
</gene>
<protein>
    <submittedName>
        <fullName evidence="1">Uncharacterized protein</fullName>
    </submittedName>
</protein>
<accession>A0A917WJA6</accession>
<comment type="caution">
    <text evidence="1">The sequence shown here is derived from an EMBL/GenBank/DDBJ whole genome shotgun (WGS) entry which is preliminary data.</text>
</comment>
<keyword evidence="2" id="KW-1185">Reference proteome</keyword>
<dbReference type="EMBL" id="BMLF01000002">
    <property type="protein sequence ID" value="GGM08082.1"/>
    <property type="molecule type" value="Genomic_DNA"/>
</dbReference>
<evidence type="ECO:0000313" key="2">
    <source>
        <dbReference type="Proteomes" id="UP000649829"/>
    </source>
</evidence>
<organism evidence="1 2">
    <name type="scientific">Pseudooceanicola nanhaiensis</name>
    <dbReference type="NCBI Taxonomy" id="375761"/>
    <lineage>
        <taxon>Bacteria</taxon>
        <taxon>Pseudomonadati</taxon>
        <taxon>Pseudomonadota</taxon>
        <taxon>Alphaproteobacteria</taxon>
        <taxon>Rhodobacterales</taxon>
        <taxon>Paracoccaceae</taxon>
        <taxon>Pseudooceanicola</taxon>
    </lineage>
</organism>
<reference evidence="1" key="2">
    <citation type="submission" date="2020-09" db="EMBL/GenBank/DDBJ databases">
        <authorList>
            <person name="Sun Q."/>
            <person name="Zhou Y."/>
        </authorList>
    </citation>
    <scope>NUCLEOTIDE SEQUENCE</scope>
    <source>
        <strain evidence="1">CGMCC 1.6293</strain>
    </source>
</reference>
<name>A0A917WJA6_9RHOB</name>
<proteinExistence type="predicted"/>
<dbReference type="Proteomes" id="UP000649829">
    <property type="component" value="Unassembled WGS sequence"/>
</dbReference>